<reference evidence="1 2" key="1">
    <citation type="journal article" date="2013" name="BMC Genomics">
        <title>Comparison of the complete genome sequence of two closely related isolates of 'Candidatus Phytoplasma australiense' reveals genome plasticity.</title>
        <authorList>
            <person name="Andersen M.T."/>
            <person name="Liefting L.W."/>
            <person name="Havukkala I."/>
            <person name="Beever R.E."/>
        </authorList>
    </citation>
    <scope>NUCLEOTIDE SEQUENCE [LARGE SCALE GENOMIC DNA]</scope>
    <source>
        <strain evidence="1 2">NZSb11</strain>
    </source>
</reference>
<dbReference type="Proteomes" id="UP000013941">
    <property type="component" value="Chromosome"/>
</dbReference>
<evidence type="ECO:0000313" key="1">
    <source>
        <dbReference type="EMBL" id="AGL90795.1"/>
    </source>
</evidence>
<evidence type="ECO:0000313" key="2">
    <source>
        <dbReference type="Proteomes" id="UP000013941"/>
    </source>
</evidence>
<gene>
    <name evidence="1" type="ORF">SLY_0881</name>
</gene>
<proteinExistence type="predicted"/>
<dbReference type="HOGENOM" id="CLU_3222673_0_0_14"/>
<sequence>MVFFCDQNHGYFHSFLKTFLEKMGTQFLDIFCFKKIFLKTKINR</sequence>
<protein>
    <submittedName>
        <fullName evidence="1">Uncharacterized protein</fullName>
    </submittedName>
</protein>
<keyword evidence="2" id="KW-1185">Reference proteome</keyword>
<name>R4RN57_PHYAS</name>
<dbReference type="EMBL" id="CP002548">
    <property type="protein sequence ID" value="AGL90795.1"/>
    <property type="molecule type" value="Genomic_DNA"/>
</dbReference>
<dbReference type="KEGG" id="nzs:SLY_0881"/>
<dbReference type="AlphaFoldDB" id="R4RN57"/>
<accession>R4RN57</accession>
<organism evidence="1 2">
    <name type="scientific">Strawberry lethal yellows phytoplasma (CPA) str. NZSb11</name>
    <dbReference type="NCBI Taxonomy" id="980422"/>
    <lineage>
        <taxon>Bacteria</taxon>
        <taxon>Bacillati</taxon>
        <taxon>Mycoplasmatota</taxon>
        <taxon>Mollicutes</taxon>
        <taxon>Acholeplasmatales</taxon>
        <taxon>Acholeplasmataceae</taxon>
        <taxon>Candidatus Phytoplasma</taxon>
        <taxon>16SrXII (Stolbur group)</taxon>
    </lineage>
</organism>